<dbReference type="Proteomes" id="UP000183954">
    <property type="component" value="Unassembled WGS sequence"/>
</dbReference>
<dbReference type="InterPro" id="IPR026816">
    <property type="entry name" value="Flavodoxin_dom"/>
</dbReference>
<accession>A0A1M6B9J3</accession>
<evidence type="ECO:0000313" key="3">
    <source>
        <dbReference type="Proteomes" id="UP000183954"/>
    </source>
</evidence>
<proteinExistence type="predicted"/>
<evidence type="ECO:0000313" key="2">
    <source>
        <dbReference type="EMBL" id="SHI45248.1"/>
    </source>
</evidence>
<dbReference type="EMBL" id="FQXJ01000018">
    <property type="protein sequence ID" value="SHI45248.1"/>
    <property type="molecule type" value="Genomic_DNA"/>
</dbReference>
<sequence length="84" mass="9608">MTKRLGLFLCCMFEGEKAAQQFETTYPKELREHSKANGLFGGEFMVSKMNFIERQIVKKVAGATSDVSKINVEEIERFAKKLNE</sequence>
<keyword evidence="3" id="KW-1185">Reference proteome</keyword>
<name>A0A1M6B9J3_9FIRM</name>
<gene>
    <name evidence="2" type="ORF">SAMN02746098_04117</name>
</gene>
<dbReference type="AlphaFoldDB" id="A0A1M6B9J3"/>
<feature type="domain" description="Flavodoxin" evidence="1">
    <location>
        <begin position="2"/>
        <end position="65"/>
    </location>
</feature>
<evidence type="ECO:0000259" key="1">
    <source>
        <dbReference type="Pfam" id="PF12724"/>
    </source>
</evidence>
<reference evidence="3" key="1">
    <citation type="submission" date="2016-11" db="EMBL/GenBank/DDBJ databases">
        <authorList>
            <person name="Varghese N."/>
            <person name="Submissions S."/>
        </authorList>
    </citation>
    <scope>NUCLEOTIDE SEQUENCE [LARGE SCALE GENOMIC DNA]</scope>
    <source>
        <strain evidence="3">DSM 15449</strain>
    </source>
</reference>
<dbReference type="STRING" id="1121420.SAMN02746098_04117"/>
<organism evidence="2 3">
    <name type="scientific">Desulfosporosinus lacus DSM 15449</name>
    <dbReference type="NCBI Taxonomy" id="1121420"/>
    <lineage>
        <taxon>Bacteria</taxon>
        <taxon>Bacillati</taxon>
        <taxon>Bacillota</taxon>
        <taxon>Clostridia</taxon>
        <taxon>Eubacteriales</taxon>
        <taxon>Desulfitobacteriaceae</taxon>
        <taxon>Desulfosporosinus</taxon>
    </lineage>
</organism>
<dbReference type="Pfam" id="PF12724">
    <property type="entry name" value="Flavodoxin_5"/>
    <property type="match status" value="1"/>
</dbReference>
<protein>
    <submittedName>
        <fullName evidence="2">Flavodoxin domain-containing protein</fullName>
    </submittedName>
</protein>